<protein>
    <submittedName>
        <fullName evidence="2">NAD-dependent epimerase/dehydratase family protein</fullName>
    </submittedName>
</protein>
<evidence type="ECO:0000259" key="1">
    <source>
        <dbReference type="Pfam" id="PF01370"/>
    </source>
</evidence>
<proteinExistence type="predicted"/>
<organism evidence="2 3">
    <name type="scientific">Paraburkholderia acidiphila</name>
    <dbReference type="NCBI Taxonomy" id="2571747"/>
    <lineage>
        <taxon>Bacteria</taxon>
        <taxon>Pseudomonadati</taxon>
        <taxon>Pseudomonadota</taxon>
        <taxon>Betaproteobacteria</taxon>
        <taxon>Burkholderiales</taxon>
        <taxon>Burkholderiaceae</taxon>
        <taxon>Paraburkholderia</taxon>
    </lineage>
</organism>
<dbReference type="PANTHER" id="PTHR12126:SF11">
    <property type="entry name" value="NADH DEHYDROGENASE [UBIQUINONE] 1 ALPHA SUBCOMPLEX SUBUNIT 9, MITOCHONDRIAL"/>
    <property type="match status" value="1"/>
</dbReference>
<dbReference type="Proteomes" id="UP000434209">
    <property type="component" value="Chromosome 1"/>
</dbReference>
<evidence type="ECO:0000313" key="2">
    <source>
        <dbReference type="EMBL" id="QGZ54029.1"/>
    </source>
</evidence>
<dbReference type="Pfam" id="PF01370">
    <property type="entry name" value="Epimerase"/>
    <property type="match status" value="1"/>
</dbReference>
<dbReference type="InterPro" id="IPR036291">
    <property type="entry name" value="NAD(P)-bd_dom_sf"/>
</dbReference>
<dbReference type="Gene3D" id="3.40.50.720">
    <property type="entry name" value="NAD(P)-binding Rossmann-like Domain"/>
    <property type="match status" value="1"/>
</dbReference>
<sequence>MRRIAVTGANGFIGRSVVKACLQSGYEVITLARRPVDAGHWIQWTLGDPLPDACKPVDAVIHLASSTLVACADVDASVQLDISGTAKLAQSTRAKGYDGSPARFIFLSSQSATPYAKNRYGQSKYSIEQSLTNDNEIIVKPGLVFDDTGGSVFGLFEKLSRLPVLPVISSAANIQPINVDELAECLLRIVQAQTPEKTYCLGYPKPLTFAEAISATARRSGRRPPLPLRVPLMPVKAVAWTVDKLLHLSPSIGERIDGLVALRPMETASSLQKLGVSVEGITPAANGP</sequence>
<dbReference type="AlphaFoldDB" id="A0A7Z2G2S6"/>
<dbReference type="KEGG" id="pacp:FAZ97_03350"/>
<dbReference type="GO" id="GO:0044877">
    <property type="term" value="F:protein-containing complex binding"/>
    <property type="evidence" value="ECO:0007669"/>
    <property type="project" value="TreeGrafter"/>
</dbReference>
<keyword evidence="3" id="KW-1185">Reference proteome</keyword>
<feature type="domain" description="NAD-dependent epimerase/dehydratase" evidence="1">
    <location>
        <begin position="4"/>
        <end position="117"/>
    </location>
</feature>
<dbReference type="EMBL" id="CP046909">
    <property type="protein sequence ID" value="QGZ54029.1"/>
    <property type="molecule type" value="Genomic_DNA"/>
</dbReference>
<dbReference type="PANTHER" id="PTHR12126">
    <property type="entry name" value="NADH-UBIQUINONE OXIDOREDUCTASE 39 KDA SUBUNIT-RELATED"/>
    <property type="match status" value="1"/>
</dbReference>
<reference evidence="2 3" key="1">
    <citation type="submission" date="2019-12" db="EMBL/GenBank/DDBJ databases">
        <title>Paraburkholderia acidiphila 7Q-K02 sp. nov and Paraburkholderia acidisoli DHF22 sp. nov., two strains isolated from forest soil.</title>
        <authorList>
            <person name="Gao Z."/>
            <person name="Qiu L."/>
        </authorList>
    </citation>
    <scope>NUCLEOTIDE SEQUENCE [LARGE SCALE GENOMIC DNA]</scope>
    <source>
        <strain evidence="2 3">7Q-K02</strain>
    </source>
</reference>
<dbReference type="OrthoDB" id="9769113at2"/>
<dbReference type="RefSeq" id="WP_158757187.1">
    <property type="nucleotide sequence ID" value="NZ_CP046909.1"/>
</dbReference>
<dbReference type="SUPFAM" id="SSF51735">
    <property type="entry name" value="NAD(P)-binding Rossmann-fold domains"/>
    <property type="match status" value="1"/>
</dbReference>
<dbReference type="InterPro" id="IPR051207">
    <property type="entry name" value="ComplexI_NDUFA9_subunit"/>
</dbReference>
<evidence type="ECO:0000313" key="3">
    <source>
        <dbReference type="Proteomes" id="UP000434209"/>
    </source>
</evidence>
<name>A0A7Z2G2S6_9BURK</name>
<dbReference type="InterPro" id="IPR001509">
    <property type="entry name" value="Epimerase_deHydtase"/>
</dbReference>
<gene>
    <name evidence="2" type="ORF">FAZ97_03350</name>
</gene>
<accession>A0A7Z2G2S6</accession>